<name>A0ABN7WKB1_GIGMA</name>
<gene>
    <name evidence="2" type="ORF">GMARGA_LOCUS32073</name>
</gene>
<protein>
    <submittedName>
        <fullName evidence="2">21983_t:CDS:1</fullName>
    </submittedName>
</protein>
<dbReference type="SUPFAM" id="SSF52980">
    <property type="entry name" value="Restriction endonuclease-like"/>
    <property type="match status" value="1"/>
</dbReference>
<evidence type="ECO:0000313" key="3">
    <source>
        <dbReference type="Proteomes" id="UP000789901"/>
    </source>
</evidence>
<dbReference type="Proteomes" id="UP000789901">
    <property type="component" value="Unassembled WGS sequence"/>
</dbReference>
<dbReference type="InterPro" id="IPR011335">
    <property type="entry name" value="Restrct_endonuc-II-like"/>
</dbReference>
<reference evidence="2 3" key="1">
    <citation type="submission" date="2021-06" db="EMBL/GenBank/DDBJ databases">
        <authorList>
            <person name="Kallberg Y."/>
            <person name="Tangrot J."/>
            <person name="Rosling A."/>
        </authorList>
    </citation>
    <scope>NUCLEOTIDE SEQUENCE [LARGE SCALE GENOMIC DNA]</scope>
    <source>
        <strain evidence="2 3">120-4 pot B 10/14</strain>
    </source>
</reference>
<dbReference type="InterPro" id="IPR011856">
    <property type="entry name" value="tRNA_endonuc-like_dom_sf"/>
</dbReference>
<keyword evidence="3" id="KW-1185">Reference proteome</keyword>
<dbReference type="Pfam" id="PF04471">
    <property type="entry name" value="Mrr_cat"/>
    <property type="match status" value="1"/>
</dbReference>
<organism evidence="2 3">
    <name type="scientific">Gigaspora margarita</name>
    <dbReference type="NCBI Taxonomy" id="4874"/>
    <lineage>
        <taxon>Eukaryota</taxon>
        <taxon>Fungi</taxon>
        <taxon>Fungi incertae sedis</taxon>
        <taxon>Mucoromycota</taxon>
        <taxon>Glomeromycotina</taxon>
        <taxon>Glomeromycetes</taxon>
        <taxon>Diversisporales</taxon>
        <taxon>Gigasporaceae</taxon>
        <taxon>Gigaspora</taxon>
    </lineage>
</organism>
<dbReference type="InterPro" id="IPR007560">
    <property type="entry name" value="Restrct_endonuc_IV_Mrr"/>
</dbReference>
<feature type="domain" description="Restriction endonuclease type IV Mrr" evidence="1">
    <location>
        <begin position="3"/>
        <end position="74"/>
    </location>
</feature>
<comment type="caution">
    <text evidence="2">The sequence shown here is derived from an EMBL/GenBank/DDBJ whole genome shotgun (WGS) entry which is preliminary data.</text>
</comment>
<dbReference type="Gene3D" id="3.40.1350.10">
    <property type="match status" value="1"/>
</dbReference>
<evidence type="ECO:0000259" key="1">
    <source>
        <dbReference type="Pfam" id="PF04471"/>
    </source>
</evidence>
<feature type="non-terminal residue" evidence="2">
    <location>
        <position position="1"/>
    </location>
</feature>
<sequence length="131" mass="15168">LSGPYGDRGIDIFGNYYGYLILVQCKNYYEKVDVSDIRKFEGVLSQYPKRTMLEIFVTLVMDGYTKVVIERAGTSKFNLLLTNLLNIQQDILNYVSETLGNFSVNYKDPEERIIDKIISKIDQKIHTINEK</sequence>
<feature type="non-terminal residue" evidence="2">
    <location>
        <position position="131"/>
    </location>
</feature>
<accession>A0ABN7WKB1</accession>
<evidence type="ECO:0000313" key="2">
    <source>
        <dbReference type="EMBL" id="CAG8834472.1"/>
    </source>
</evidence>
<dbReference type="EMBL" id="CAJVQB010049431">
    <property type="protein sequence ID" value="CAG8834472.1"/>
    <property type="molecule type" value="Genomic_DNA"/>
</dbReference>
<proteinExistence type="predicted"/>